<reference evidence="1" key="1">
    <citation type="submission" date="2018-02" db="EMBL/GenBank/DDBJ databases">
        <title>Rhizophora mucronata_Transcriptome.</title>
        <authorList>
            <person name="Meera S.P."/>
            <person name="Sreeshan A."/>
            <person name="Augustine A."/>
        </authorList>
    </citation>
    <scope>NUCLEOTIDE SEQUENCE</scope>
    <source>
        <tissue evidence="1">Leaf</tissue>
    </source>
</reference>
<dbReference type="EMBL" id="GGEC01075593">
    <property type="protein sequence ID" value="MBX56077.1"/>
    <property type="molecule type" value="Transcribed_RNA"/>
</dbReference>
<dbReference type="AlphaFoldDB" id="A0A2P2PMT1"/>
<evidence type="ECO:0000313" key="1">
    <source>
        <dbReference type="EMBL" id="MBX56077.1"/>
    </source>
</evidence>
<name>A0A2P2PMT1_RHIMU</name>
<sequence length="57" mass="6585">MGFLKHYLKDIISITTIFPKFKKHITLGCRKSNREFSYHSLPVPGPFKSFSVHPSYG</sequence>
<protein>
    <submittedName>
        <fullName evidence="1">Uncharacterized protein</fullName>
    </submittedName>
</protein>
<organism evidence="1">
    <name type="scientific">Rhizophora mucronata</name>
    <name type="common">Asiatic mangrove</name>
    <dbReference type="NCBI Taxonomy" id="61149"/>
    <lineage>
        <taxon>Eukaryota</taxon>
        <taxon>Viridiplantae</taxon>
        <taxon>Streptophyta</taxon>
        <taxon>Embryophyta</taxon>
        <taxon>Tracheophyta</taxon>
        <taxon>Spermatophyta</taxon>
        <taxon>Magnoliopsida</taxon>
        <taxon>eudicotyledons</taxon>
        <taxon>Gunneridae</taxon>
        <taxon>Pentapetalae</taxon>
        <taxon>rosids</taxon>
        <taxon>fabids</taxon>
        <taxon>Malpighiales</taxon>
        <taxon>Rhizophoraceae</taxon>
        <taxon>Rhizophora</taxon>
    </lineage>
</organism>
<proteinExistence type="predicted"/>
<accession>A0A2P2PMT1</accession>